<name>A0AA37QDP2_9BACT</name>
<dbReference type="Pfam" id="PF03473">
    <property type="entry name" value="MOSC"/>
    <property type="match status" value="1"/>
</dbReference>
<keyword evidence="3" id="KW-1185">Reference proteome</keyword>
<dbReference type="InterPro" id="IPR005303">
    <property type="entry name" value="MOCOS_middle"/>
</dbReference>
<dbReference type="InterPro" id="IPR011037">
    <property type="entry name" value="Pyrv_Knase-like_insert_dom_sf"/>
</dbReference>
<dbReference type="SUPFAM" id="SSF141673">
    <property type="entry name" value="MOSC N-terminal domain-like"/>
    <property type="match status" value="1"/>
</dbReference>
<comment type="caution">
    <text evidence="2">The sequence shown here is derived from an EMBL/GenBank/DDBJ whole genome shotgun (WGS) entry which is preliminary data.</text>
</comment>
<accession>A0AA37QDP2</accession>
<evidence type="ECO:0000313" key="2">
    <source>
        <dbReference type="EMBL" id="GLC27856.1"/>
    </source>
</evidence>
<dbReference type="InterPro" id="IPR005302">
    <property type="entry name" value="MoCF_Sase_C"/>
</dbReference>
<protein>
    <submittedName>
        <fullName evidence="2">MOSC domain-containing protein</fullName>
    </submittedName>
</protein>
<dbReference type="Pfam" id="PF03476">
    <property type="entry name" value="MOSC_N"/>
    <property type="match status" value="1"/>
</dbReference>
<dbReference type="PANTHER" id="PTHR14237">
    <property type="entry name" value="MOLYBDOPTERIN COFACTOR SULFURASE MOSC"/>
    <property type="match status" value="1"/>
</dbReference>
<feature type="domain" description="MOSC" evidence="1">
    <location>
        <begin position="133"/>
        <end position="280"/>
    </location>
</feature>
<dbReference type="PANTHER" id="PTHR14237:SF19">
    <property type="entry name" value="MITOCHONDRIAL AMIDOXIME REDUCING COMPONENT 1"/>
    <property type="match status" value="1"/>
</dbReference>
<dbReference type="SUPFAM" id="SSF50800">
    <property type="entry name" value="PK beta-barrel domain-like"/>
    <property type="match status" value="1"/>
</dbReference>
<dbReference type="AlphaFoldDB" id="A0AA37QDP2"/>
<organism evidence="2 3">
    <name type="scientific">Roseisolibacter agri</name>
    <dbReference type="NCBI Taxonomy" id="2014610"/>
    <lineage>
        <taxon>Bacteria</taxon>
        <taxon>Pseudomonadati</taxon>
        <taxon>Gemmatimonadota</taxon>
        <taxon>Gemmatimonadia</taxon>
        <taxon>Gemmatimonadales</taxon>
        <taxon>Gemmatimonadaceae</taxon>
        <taxon>Roseisolibacter</taxon>
    </lineage>
</organism>
<dbReference type="GO" id="GO:0030170">
    <property type="term" value="F:pyridoxal phosphate binding"/>
    <property type="evidence" value="ECO:0007669"/>
    <property type="project" value="InterPro"/>
</dbReference>
<dbReference type="PROSITE" id="PS51340">
    <property type="entry name" value="MOSC"/>
    <property type="match status" value="1"/>
</dbReference>
<sequence>MRVRSLHVHPVKSLRGIPVAAADVGDLGLALDRRWMLVDDAGVFLTQREDAGMTLLRTSLVPPPGVDAEAPVSLAHAVRVHAPGGATVDLAPPPPDARRRKVRIWAHEVEACDSAPELDAWFAEALGRPCHLVWMPDETRRPIDHHTAGAHDRAAFSDAFPVLVASQASLDDLNARLVAQGQDPVSMERFRPNVVVEGAAEPYAEDGWGRTRVGDVVLDLVKPCARCVMTTVDPETARGGSEPLRTLSGYRKVGSKVLFAQNALVRAGGRVYVGDGVVVDGMNS</sequence>
<dbReference type="Proteomes" id="UP001161325">
    <property type="component" value="Unassembled WGS sequence"/>
</dbReference>
<proteinExistence type="predicted"/>
<evidence type="ECO:0000313" key="3">
    <source>
        <dbReference type="Proteomes" id="UP001161325"/>
    </source>
</evidence>
<dbReference type="EMBL" id="BRXS01000007">
    <property type="protein sequence ID" value="GLC27856.1"/>
    <property type="molecule type" value="Genomic_DNA"/>
</dbReference>
<reference evidence="2" key="1">
    <citation type="submission" date="2022-08" db="EMBL/GenBank/DDBJ databases">
        <title>Draft genome sequencing of Roseisolibacter agri AW1220.</title>
        <authorList>
            <person name="Tobiishi Y."/>
            <person name="Tonouchi A."/>
        </authorList>
    </citation>
    <scope>NUCLEOTIDE SEQUENCE</scope>
    <source>
        <strain evidence="2">AW1220</strain>
    </source>
</reference>
<dbReference type="GO" id="GO:0030151">
    <property type="term" value="F:molybdenum ion binding"/>
    <property type="evidence" value="ECO:0007669"/>
    <property type="project" value="InterPro"/>
</dbReference>
<evidence type="ECO:0000259" key="1">
    <source>
        <dbReference type="PROSITE" id="PS51340"/>
    </source>
</evidence>
<gene>
    <name evidence="2" type="ORF">rosag_43690</name>
</gene>
<dbReference type="GO" id="GO:0003824">
    <property type="term" value="F:catalytic activity"/>
    <property type="evidence" value="ECO:0007669"/>
    <property type="project" value="InterPro"/>
</dbReference>
<dbReference type="RefSeq" id="WP_284352286.1">
    <property type="nucleotide sequence ID" value="NZ_BRXS01000007.1"/>
</dbReference>